<keyword evidence="3" id="KW-0808">Transferase</keyword>
<dbReference type="CDD" id="cd13931">
    <property type="entry name" value="PT-CloQ_NphB"/>
    <property type="match status" value="1"/>
</dbReference>
<evidence type="ECO:0008006" key="5">
    <source>
        <dbReference type="Google" id="ProtNLM"/>
    </source>
</evidence>
<name>S5UCZ5_9BACT</name>
<dbReference type="AlphaFoldDB" id="S5UCZ5"/>
<dbReference type="Pfam" id="PF11468">
    <property type="entry name" value="PTase_Orf2"/>
    <property type="match status" value="1"/>
</dbReference>
<comment type="similarity">
    <text evidence="1">Belongs to the aromatic prenyltransferase family.</text>
</comment>
<evidence type="ECO:0000256" key="3">
    <source>
        <dbReference type="ARBA" id="ARBA00022679"/>
    </source>
</evidence>
<evidence type="ECO:0000313" key="4">
    <source>
        <dbReference type="EMBL" id="AGS49802.1"/>
    </source>
</evidence>
<protein>
    <recommendedName>
        <fullName evidence="5">Prenyltransferase</fullName>
    </recommendedName>
</protein>
<dbReference type="InterPro" id="IPR020965">
    <property type="entry name" value="Prenyltransferase_CloQ"/>
</dbReference>
<proteinExistence type="inferred from homology"/>
<keyword evidence="2" id="KW-0637">Prenyltransferase</keyword>
<dbReference type="GO" id="GO:0004659">
    <property type="term" value="F:prenyltransferase activity"/>
    <property type="evidence" value="ECO:0007669"/>
    <property type="project" value="UniProtKB-KW"/>
</dbReference>
<dbReference type="SFLD" id="SFLDG01163">
    <property type="entry name" value="II"/>
    <property type="match status" value="1"/>
</dbReference>
<sequence length="305" mass="33766">MPERSALEEIYSAIDTTARVLDVPCDRDKVQPVLNAYGDGIASGLMVFTMAAGESRRGDFDYNFTVPADGPDPYAVAVANGFTPRTDHPVGSLLSDIAERSPLQFYGAECGVVEGFKKTYAFFPLDDLQRASKLADIPSVPPSLGENLSLLAGYGLDDNVSIVGIDYVHRTMNVYFGRFSADHIEPGTVRSLLRDIGMPELSDEMLGFTRNAFSIYPTFSWDSPGITRICFSLVTQDPRALPAVLEPEIGRFVRNTPYAYEGEDDRILVYGATLSARGEYWKAGVYHRRPAEYWSKVQLFDKIVN</sequence>
<accession>S5UCZ5</accession>
<dbReference type="SUPFAM" id="SSF143492">
    <property type="entry name" value="Prenyltransferase-like"/>
    <property type="match status" value="1"/>
</dbReference>
<reference evidence="4" key="1">
    <citation type="journal article" date="2013" name="Proc. Natl. Acad. Sci. U.S.A.">
        <title>Mapping gene clusters within arrayed metagenomic libraries to expand the structural diversity of biomedically relevant natural products.</title>
        <authorList>
            <person name="Owen J.G."/>
            <person name="Reddy B.V."/>
            <person name="Ternei M.A."/>
            <person name="Charlop-Powers Z."/>
            <person name="Calle P.Y."/>
            <person name="Kim J.H."/>
            <person name="Brady S.F."/>
        </authorList>
    </citation>
    <scope>NUCLEOTIDE SEQUENCE</scope>
</reference>
<evidence type="ECO:0000256" key="2">
    <source>
        <dbReference type="ARBA" id="ARBA00022602"/>
    </source>
</evidence>
<organism evidence="4">
    <name type="scientific">uncultured bacterium esnapd16.1</name>
    <dbReference type="NCBI Taxonomy" id="1366596"/>
    <lineage>
        <taxon>Bacteria</taxon>
        <taxon>environmental samples</taxon>
    </lineage>
</organism>
<dbReference type="InterPro" id="IPR033964">
    <property type="entry name" value="ABBA"/>
</dbReference>
<evidence type="ECO:0000256" key="1">
    <source>
        <dbReference type="ARBA" id="ARBA00005368"/>
    </source>
</evidence>
<dbReference type="SFLD" id="SFLDS00036">
    <property type="entry name" value="Aromatic_Prenyltransferase"/>
    <property type="match status" value="1"/>
</dbReference>
<dbReference type="InterPro" id="IPR036239">
    <property type="entry name" value="PrenylTrfase-like_sf"/>
</dbReference>
<dbReference type="EMBL" id="KF264555">
    <property type="protein sequence ID" value="AGS49802.1"/>
    <property type="molecule type" value="Genomic_DNA"/>
</dbReference>